<sequence length="282" mass="31237">MKLTIFAWLACLHAGIALAQPGEELARQTAFVGISSETPSRRGWHFYDDPLADLPVKPLPKVSPRSALATPAVRPELERFRQLQREVEEVRAIAIIRPTEENVRRYMELESRVVRNASQFADLAQRIAWANPDLDPSTRGRPVNASALEAYEESQARTRGSTLAALANDHALIFFFRGDCGYCHKMAPLLNAFRQRYSFPLIAVSVDGGSIPSLPMARADNGIVRALKVAQVPAVFLAEPFTGRILPVGFGVLSESQLVERIMALTDRQRSMASQAGLFWPN</sequence>
<dbReference type="SUPFAM" id="SSF52833">
    <property type="entry name" value="Thioredoxin-like"/>
    <property type="match status" value="1"/>
</dbReference>
<dbReference type="NCBIfam" id="TIGR02740">
    <property type="entry name" value="TraF-like"/>
    <property type="match status" value="1"/>
</dbReference>
<feature type="signal peptide" evidence="1">
    <location>
        <begin position="1"/>
        <end position="19"/>
    </location>
</feature>
<evidence type="ECO:0000313" key="3">
    <source>
        <dbReference type="EMBL" id="MTW10153.1"/>
    </source>
</evidence>
<dbReference type="RefSeq" id="WP_155453088.1">
    <property type="nucleotide sequence ID" value="NZ_WNKX01000003.1"/>
</dbReference>
<dbReference type="EMBL" id="WNKX01000003">
    <property type="protein sequence ID" value="MTW10153.1"/>
    <property type="molecule type" value="Genomic_DNA"/>
</dbReference>
<protein>
    <submittedName>
        <fullName evidence="3">Thioredoxin family protein</fullName>
    </submittedName>
</protein>
<keyword evidence="1" id="KW-0732">Signal</keyword>
<dbReference type="InterPro" id="IPR039555">
    <property type="entry name" value="TraF/TrbB"/>
</dbReference>
<reference evidence="3 4" key="1">
    <citation type="submission" date="2019-11" db="EMBL/GenBank/DDBJ databases">
        <title>Type strains purchased from KCTC, JCM and DSMZ.</title>
        <authorList>
            <person name="Lu H."/>
        </authorList>
    </citation>
    <scope>NUCLEOTIDE SEQUENCE [LARGE SCALE GENOMIC DNA]</scope>
    <source>
        <strain evidence="3 4">JCM 31587</strain>
    </source>
</reference>
<evidence type="ECO:0000256" key="1">
    <source>
        <dbReference type="SAM" id="SignalP"/>
    </source>
</evidence>
<dbReference type="InterPro" id="IPR013766">
    <property type="entry name" value="Thioredoxin_domain"/>
</dbReference>
<name>A0A6L6QEN7_9BURK</name>
<evidence type="ECO:0000259" key="2">
    <source>
        <dbReference type="PROSITE" id="PS51352"/>
    </source>
</evidence>
<dbReference type="Proteomes" id="UP000472320">
    <property type="component" value="Unassembled WGS sequence"/>
</dbReference>
<dbReference type="InterPro" id="IPR014111">
    <property type="entry name" value="T4SS_TraF-like"/>
</dbReference>
<feature type="chain" id="PRO_5026920862" evidence="1">
    <location>
        <begin position="20"/>
        <end position="282"/>
    </location>
</feature>
<accession>A0A6L6QEN7</accession>
<evidence type="ECO:0000313" key="4">
    <source>
        <dbReference type="Proteomes" id="UP000472320"/>
    </source>
</evidence>
<keyword evidence="4" id="KW-1185">Reference proteome</keyword>
<proteinExistence type="predicted"/>
<comment type="caution">
    <text evidence="3">The sequence shown here is derived from an EMBL/GenBank/DDBJ whole genome shotgun (WGS) entry which is preliminary data.</text>
</comment>
<organism evidence="3 4">
    <name type="scientific">Massilia eburnea</name>
    <dbReference type="NCBI Taxonomy" id="1776165"/>
    <lineage>
        <taxon>Bacteria</taxon>
        <taxon>Pseudomonadati</taxon>
        <taxon>Pseudomonadota</taxon>
        <taxon>Betaproteobacteria</taxon>
        <taxon>Burkholderiales</taxon>
        <taxon>Oxalobacteraceae</taxon>
        <taxon>Telluria group</taxon>
        <taxon>Massilia</taxon>
    </lineage>
</organism>
<dbReference type="AlphaFoldDB" id="A0A6L6QEN7"/>
<dbReference type="Pfam" id="PF13728">
    <property type="entry name" value="TraF"/>
    <property type="match status" value="1"/>
</dbReference>
<dbReference type="OrthoDB" id="5559625at2"/>
<gene>
    <name evidence="3" type="ORF">GM658_06015</name>
</gene>
<feature type="domain" description="Thioredoxin" evidence="2">
    <location>
        <begin position="137"/>
        <end position="267"/>
    </location>
</feature>
<dbReference type="Gene3D" id="3.40.30.10">
    <property type="entry name" value="Glutaredoxin"/>
    <property type="match status" value="1"/>
</dbReference>
<dbReference type="InterPro" id="IPR036249">
    <property type="entry name" value="Thioredoxin-like_sf"/>
</dbReference>
<dbReference type="PROSITE" id="PS51352">
    <property type="entry name" value="THIOREDOXIN_2"/>
    <property type="match status" value="1"/>
</dbReference>